<keyword evidence="4" id="KW-0812">Transmembrane</keyword>
<name>A0A8S1T1S3_PAROT</name>
<dbReference type="GO" id="GO:0005615">
    <property type="term" value="C:extracellular space"/>
    <property type="evidence" value="ECO:0007669"/>
    <property type="project" value="TreeGrafter"/>
</dbReference>
<evidence type="ECO:0000256" key="3">
    <source>
        <dbReference type="PROSITE-ProRule" id="PRU01379"/>
    </source>
</evidence>
<proteinExistence type="inferred from homology"/>
<comment type="similarity">
    <text evidence="2 3">Belongs to the peptidase M14 family.</text>
</comment>
<keyword evidence="4" id="KW-0472">Membrane</keyword>
<feature type="transmembrane region" description="Helical" evidence="4">
    <location>
        <begin position="391"/>
        <end position="413"/>
    </location>
</feature>
<dbReference type="EMBL" id="CAJJDP010000017">
    <property type="protein sequence ID" value="CAD8145658.1"/>
    <property type="molecule type" value="Genomic_DNA"/>
</dbReference>
<evidence type="ECO:0000313" key="7">
    <source>
        <dbReference type="Proteomes" id="UP000683925"/>
    </source>
</evidence>
<keyword evidence="7" id="KW-1185">Reference proteome</keyword>
<gene>
    <name evidence="6" type="ORF">POCTA_138.1.T0170341</name>
</gene>
<dbReference type="Pfam" id="PF00246">
    <property type="entry name" value="Peptidase_M14"/>
    <property type="match status" value="1"/>
</dbReference>
<dbReference type="FunFam" id="3.40.630.10:FF:000170">
    <property type="entry name" value="Uncharacterized protein"/>
    <property type="match status" value="1"/>
</dbReference>
<evidence type="ECO:0000256" key="4">
    <source>
        <dbReference type="SAM" id="Phobius"/>
    </source>
</evidence>
<comment type="cofactor">
    <cofactor evidence="1">
        <name>Zn(2+)</name>
        <dbReference type="ChEBI" id="CHEBI:29105"/>
    </cofactor>
</comment>
<evidence type="ECO:0000313" key="6">
    <source>
        <dbReference type="EMBL" id="CAD8145658.1"/>
    </source>
</evidence>
<dbReference type="GO" id="GO:0004181">
    <property type="term" value="F:metallocarboxypeptidase activity"/>
    <property type="evidence" value="ECO:0007669"/>
    <property type="project" value="InterPro"/>
</dbReference>
<evidence type="ECO:0000256" key="1">
    <source>
        <dbReference type="ARBA" id="ARBA00001947"/>
    </source>
</evidence>
<dbReference type="SMART" id="SM00631">
    <property type="entry name" value="Zn_pept"/>
    <property type="match status" value="1"/>
</dbReference>
<comment type="caution">
    <text evidence="6">The sequence shown here is derived from an EMBL/GenBank/DDBJ whole genome shotgun (WGS) entry which is preliminary data.</text>
</comment>
<dbReference type="GO" id="GO:0008270">
    <property type="term" value="F:zinc ion binding"/>
    <property type="evidence" value="ECO:0007669"/>
    <property type="project" value="InterPro"/>
</dbReference>
<dbReference type="Proteomes" id="UP000683925">
    <property type="component" value="Unassembled WGS sequence"/>
</dbReference>
<keyword evidence="4" id="KW-1133">Transmembrane helix</keyword>
<accession>A0A8S1T1S3</accession>
<feature type="domain" description="Peptidase M14" evidence="5">
    <location>
        <begin position="1"/>
        <end position="242"/>
    </location>
</feature>
<dbReference type="OMA" id="YLVDIEC"/>
<dbReference type="OrthoDB" id="313504at2759"/>
<sequence>MNIYLFLYILWEVEHEKNPFYINMITHNCILSVPFVNIDGYSEIEAEFNKRNLLPKTRKNLNRTIACSEEGELAGVDINRNYGYQFAYDNIGSSNDPCDETYRGSVAFSEKETQAIKYVVENYNIKMAMNLHSFGNKWLLPYSYGNEELDKDGIPYMIYEDFKQNGRFQGHYKIGHAQELIQYTANGEAADWMLSKGIIAMCPELGEQTYSNIFANFFPDQEKTLQLFQSEFPPLIDFINYLPFKPFIKNFYQYSLDDVQRITKTLSEKQYLVDIECVNHGVSNGSDHYFVISDTVQLIEAYYIEMKYDQIYDRDNIQLDKLNKIEFRNNTLSTFQFSPRSKIIYFLILQEIQIGSEMKFYFDLNGLDHENTFTLKDFHQKQNQQKMHFNYIFYLGLIILLVIVIVILLKIGFRKQIIKKHQNITELIEQKPEQIELHIQMMK</sequence>
<dbReference type="GO" id="GO:0006508">
    <property type="term" value="P:proteolysis"/>
    <property type="evidence" value="ECO:0007669"/>
    <property type="project" value="InterPro"/>
</dbReference>
<dbReference type="PANTHER" id="PTHR11705">
    <property type="entry name" value="PROTEASE FAMILY M14 CARBOXYPEPTIDASE A,B"/>
    <property type="match status" value="1"/>
</dbReference>
<feature type="active site" description="Proton donor/acceptor" evidence="3">
    <location>
        <position position="204"/>
    </location>
</feature>
<dbReference type="AlphaFoldDB" id="A0A8S1T1S3"/>
<protein>
    <recommendedName>
        <fullName evidence="5">Peptidase M14 domain-containing protein</fullName>
    </recommendedName>
</protein>
<reference evidence="6" key="1">
    <citation type="submission" date="2021-01" db="EMBL/GenBank/DDBJ databases">
        <authorList>
            <consortium name="Genoscope - CEA"/>
            <person name="William W."/>
        </authorList>
    </citation>
    <scope>NUCLEOTIDE SEQUENCE</scope>
</reference>
<dbReference type="PANTHER" id="PTHR11705:SF119">
    <property type="entry name" value="OS02G0119300 PROTEIN"/>
    <property type="match status" value="1"/>
</dbReference>
<evidence type="ECO:0000256" key="2">
    <source>
        <dbReference type="ARBA" id="ARBA00005988"/>
    </source>
</evidence>
<organism evidence="6 7">
    <name type="scientific">Paramecium octaurelia</name>
    <dbReference type="NCBI Taxonomy" id="43137"/>
    <lineage>
        <taxon>Eukaryota</taxon>
        <taxon>Sar</taxon>
        <taxon>Alveolata</taxon>
        <taxon>Ciliophora</taxon>
        <taxon>Intramacronucleata</taxon>
        <taxon>Oligohymenophorea</taxon>
        <taxon>Peniculida</taxon>
        <taxon>Parameciidae</taxon>
        <taxon>Paramecium</taxon>
    </lineage>
</organism>
<evidence type="ECO:0000259" key="5">
    <source>
        <dbReference type="PROSITE" id="PS52035"/>
    </source>
</evidence>
<dbReference type="PROSITE" id="PS52035">
    <property type="entry name" value="PEPTIDASE_M14"/>
    <property type="match status" value="1"/>
</dbReference>
<dbReference type="InterPro" id="IPR000834">
    <property type="entry name" value="Peptidase_M14"/>
</dbReference>